<proteinExistence type="inferred from homology"/>
<dbReference type="GO" id="GO:0030261">
    <property type="term" value="P:chromosome condensation"/>
    <property type="evidence" value="ECO:0007669"/>
    <property type="project" value="InterPro"/>
</dbReference>
<dbReference type="GO" id="GO:0007062">
    <property type="term" value="P:sister chromatid cohesion"/>
    <property type="evidence" value="ECO:0007669"/>
    <property type="project" value="InterPro"/>
</dbReference>
<feature type="binding site" evidence="6">
    <location>
        <begin position="30"/>
        <end position="37"/>
    </location>
    <ligand>
        <name>ATP</name>
        <dbReference type="ChEBI" id="CHEBI:30616"/>
    </ligand>
</feature>
<comment type="domain">
    <text evidence="6">Contains large globular domains required for ATP hydrolysis at each terminus and a third globular domain forming a flexible hinge near the middle of the molecule. These domains are separated by coiled-coil structures.</text>
</comment>
<dbReference type="SUPFAM" id="SSF75553">
    <property type="entry name" value="Smc hinge domain"/>
    <property type="match status" value="1"/>
</dbReference>
<comment type="subcellular location">
    <subcellularLocation>
        <location evidence="6">Cytoplasm</location>
    </subcellularLocation>
</comment>
<keyword evidence="1 6" id="KW-0963">Cytoplasm</keyword>
<evidence type="ECO:0000256" key="1">
    <source>
        <dbReference type="ARBA" id="ARBA00022490"/>
    </source>
</evidence>
<comment type="function">
    <text evidence="6">Required for chromosome condensation and partitioning.</text>
</comment>
<dbReference type="Proteomes" id="UP000808349">
    <property type="component" value="Unassembled WGS sequence"/>
</dbReference>
<dbReference type="InterPro" id="IPR036277">
    <property type="entry name" value="SMC_hinge_sf"/>
</dbReference>
<feature type="coiled-coil region" evidence="6">
    <location>
        <begin position="165"/>
        <end position="206"/>
    </location>
</feature>
<comment type="subunit">
    <text evidence="6">Homodimer.</text>
</comment>
<keyword evidence="4 6" id="KW-0175">Coiled coil</keyword>
<evidence type="ECO:0000313" key="9">
    <source>
        <dbReference type="Proteomes" id="UP000808349"/>
    </source>
</evidence>
<comment type="similarity">
    <text evidence="6">Belongs to the SMC family.</text>
</comment>
<dbReference type="GO" id="GO:0016887">
    <property type="term" value="F:ATP hydrolysis activity"/>
    <property type="evidence" value="ECO:0007669"/>
    <property type="project" value="InterPro"/>
</dbReference>
<dbReference type="CDD" id="cd03278">
    <property type="entry name" value="ABC_SMC_barmotin"/>
    <property type="match status" value="1"/>
</dbReference>
<keyword evidence="5 6" id="KW-0238">DNA-binding</keyword>
<evidence type="ECO:0000256" key="3">
    <source>
        <dbReference type="ARBA" id="ARBA00022840"/>
    </source>
</evidence>
<dbReference type="GO" id="GO:0005524">
    <property type="term" value="F:ATP binding"/>
    <property type="evidence" value="ECO:0007669"/>
    <property type="project" value="UniProtKB-UniRule"/>
</dbReference>
<feature type="domain" description="SMC hinge" evidence="7">
    <location>
        <begin position="516"/>
        <end position="628"/>
    </location>
</feature>
<gene>
    <name evidence="6 8" type="primary">smc</name>
    <name evidence="8" type="ORF">IPO85_17990</name>
</gene>
<dbReference type="GO" id="GO:0005737">
    <property type="term" value="C:cytoplasm"/>
    <property type="evidence" value="ECO:0007669"/>
    <property type="project" value="UniProtKB-SubCell"/>
</dbReference>
<dbReference type="GO" id="GO:0003677">
    <property type="term" value="F:DNA binding"/>
    <property type="evidence" value="ECO:0007669"/>
    <property type="project" value="UniProtKB-UniRule"/>
</dbReference>
<dbReference type="AlphaFoldDB" id="A0A9D7SCN1"/>
<dbReference type="PIRSF" id="PIRSF005719">
    <property type="entry name" value="SMC"/>
    <property type="match status" value="1"/>
</dbReference>
<evidence type="ECO:0000256" key="6">
    <source>
        <dbReference type="HAMAP-Rule" id="MF_01894"/>
    </source>
</evidence>
<dbReference type="Gene3D" id="3.30.70.1620">
    <property type="match status" value="1"/>
</dbReference>
<dbReference type="GO" id="GO:0007059">
    <property type="term" value="P:chromosome segregation"/>
    <property type="evidence" value="ECO:0007669"/>
    <property type="project" value="UniProtKB-UniRule"/>
</dbReference>
<dbReference type="InterPro" id="IPR003395">
    <property type="entry name" value="RecF/RecN/SMC_N"/>
</dbReference>
<feature type="coiled-coil region" evidence="6">
    <location>
        <begin position="379"/>
        <end position="441"/>
    </location>
</feature>
<organism evidence="8 9">
    <name type="scientific">Candidatus Defluviibacterium haderslevense</name>
    <dbReference type="NCBI Taxonomy" id="2981993"/>
    <lineage>
        <taxon>Bacteria</taxon>
        <taxon>Pseudomonadati</taxon>
        <taxon>Bacteroidota</taxon>
        <taxon>Saprospiria</taxon>
        <taxon>Saprospirales</taxon>
        <taxon>Saprospiraceae</taxon>
        <taxon>Candidatus Defluviibacterium</taxon>
    </lineage>
</organism>
<accession>A0A9D7SCN1</accession>
<dbReference type="GO" id="GO:0005694">
    <property type="term" value="C:chromosome"/>
    <property type="evidence" value="ECO:0007669"/>
    <property type="project" value="InterPro"/>
</dbReference>
<name>A0A9D7SCN1_9BACT</name>
<protein>
    <recommendedName>
        <fullName evidence="6">Chromosome partition protein Smc</fullName>
    </recommendedName>
</protein>
<dbReference type="InterPro" id="IPR010935">
    <property type="entry name" value="SMC_hinge"/>
</dbReference>
<dbReference type="Gene3D" id="1.20.1060.20">
    <property type="match status" value="1"/>
</dbReference>
<dbReference type="Pfam" id="PF06470">
    <property type="entry name" value="SMC_hinge"/>
    <property type="match status" value="1"/>
</dbReference>
<sequence>MKNLEIKGFKSFADDTVIHFNEAVTGIVGPNGSGKSNIVDAIRWVLGEQKGRELRLEHMVDVIFNGTKKRKEAPLAQVTLTFENTKNLLPLDYHNISISRLLYRSGESEYRLNNVTCRLKDITSLFLDTGVGSDSYAIIALGMVEDILSNKENARRKMFEQAAGISKYKARKRESINKLKATNEDLARIEDLLFEINNNLVELEKQAKRTKKYFEMRDKYKSTGLLLAHISVQRLKEKIQGLNTQIEAEIIKVQDQEVLLHQSEADHEKFKKSHLDQEKNLGDFQRKVNEILDSIRLTESEIQIKEQKKLLIKNQQEHVLKSSMDAKSKIEVLKQDILLIETEIAKTTLEVDKVNAYSSGLGLEYTEIQSRYDGLKIGVDQYYAQKQQLEKQVFDLEKEIAIQLNQYENFDADTNRNKDELEQRTNEFKSIQQEIDDSNKRIQDIQVVIADISKAEEERQATLVTLRSQIDTQTQKIGEINRRKDAKKNEYELLKSMVEKMEGFPESIRFLNQNWRKDVPVLTDLIYTDEKYRSAIELYLESTLNYYVVHSESEAVHAIRLLFSNAKGKANFFILDKFKNEITEPVVIPGCISAYSLIEVDSIYKPLLNYLLKDVYIQEHDSQLEDVIKFPDEVSVISLSGSIVKQKNTISGGSVGLFEGKKLGRKKHLEKLEQDIKVLESEVLDMDRALTYLKNEQKKFDLINKQQELVAARKQESEYLQRLAQISTKQQHFNELKERIELRIQDNTEKQITLRKNQEEKSIDLSKAKSSYQELINSISQSDQVFDKVSLELSQSAAAFNQSKLEVMKWQNTLDNITKDLEYKTRQIDESSRQLDHDLKNLNNQESELVQLDLDLMELKKNLEDRFEFKKNMEADLSSLEQEYYTIRNTISEYEGKIRTAQRNISDIQSMTNSLKDQRSEFNYRIQSSYEKAMIEFNTNIDDFVPDQETEGMEEEQLRDRAMYYKVRLDNYGEINPLALEAYEEMKTRFDKIQEQRLDIQTAQVSLLETIKEIEETATANFLMAFNQVRVHFQDVFRSLFTSDDDCDLILLDENDPLECDIDIVAKPKGKRPKSIHQLSGGEKTLTAIALLFSLYLLKPAPFCIFDEVDAPLDDINIEKFNTIIRKFSSDSQFIIITHNKLTMAEVDVLYGVYMEQQGISNVAAVDFRKYEHDVVLSGMEN</sequence>
<evidence type="ECO:0000256" key="4">
    <source>
        <dbReference type="ARBA" id="ARBA00023054"/>
    </source>
</evidence>
<dbReference type="Gene3D" id="3.40.50.300">
    <property type="entry name" value="P-loop containing nucleotide triphosphate hydrolases"/>
    <property type="match status" value="2"/>
</dbReference>
<dbReference type="NCBIfam" id="TIGR02168">
    <property type="entry name" value="SMC_prok_B"/>
    <property type="match status" value="1"/>
</dbReference>
<evidence type="ECO:0000256" key="5">
    <source>
        <dbReference type="ARBA" id="ARBA00023125"/>
    </source>
</evidence>
<dbReference type="InterPro" id="IPR011890">
    <property type="entry name" value="SMC_prok"/>
</dbReference>
<dbReference type="EMBL" id="JADKFW010000019">
    <property type="protein sequence ID" value="MBK9719363.1"/>
    <property type="molecule type" value="Genomic_DNA"/>
</dbReference>
<evidence type="ECO:0000313" key="8">
    <source>
        <dbReference type="EMBL" id="MBK9719363.1"/>
    </source>
</evidence>
<dbReference type="InterPro" id="IPR027417">
    <property type="entry name" value="P-loop_NTPase"/>
</dbReference>
<keyword evidence="3 6" id="KW-0067">ATP-binding</keyword>
<dbReference type="PANTHER" id="PTHR43977">
    <property type="entry name" value="STRUCTURAL MAINTENANCE OF CHROMOSOMES PROTEIN 3"/>
    <property type="match status" value="1"/>
</dbReference>
<dbReference type="SUPFAM" id="SSF52540">
    <property type="entry name" value="P-loop containing nucleoside triphosphate hydrolases"/>
    <property type="match status" value="2"/>
</dbReference>
<keyword evidence="2 6" id="KW-0547">Nucleotide-binding</keyword>
<dbReference type="SMART" id="SM00968">
    <property type="entry name" value="SMC_hinge"/>
    <property type="match status" value="1"/>
</dbReference>
<dbReference type="GO" id="GO:0006260">
    <property type="term" value="P:DNA replication"/>
    <property type="evidence" value="ECO:0007669"/>
    <property type="project" value="UniProtKB-UniRule"/>
</dbReference>
<comment type="caution">
    <text evidence="8">The sequence shown here is derived from an EMBL/GenBank/DDBJ whole genome shotgun (WGS) entry which is preliminary data.</text>
</comment>
<feature type="coiled-coil region" evidence="6">
    <location>
        <begin position="828"/>
        <end position="911"/>
    </location>
</feature>
<dbReference type="Pfam" id="PF02463">
    <property type="entry name" value="SMC_N"/>
    <property type="match status" value="1"/>
</dbReference>
<dbReference type="InterPro" id="IPR024704">
    <property type="entry name" value="SMC"/>
</dbReference>
<dbReference type="HAMAP" id="MF_01894">
    <property type="entry name" value="Smc_prok"/>
    <property type="match status" value="1"/>
</dbReference>
<evidence type="ECO:0000259" key="7">
    <source>
        <dbReference type="SMART" id="SM00968"/>
    </source>
</evidence>
<evidence type="ECO:0000256" key="2">
    <source>
        <dbReference type="ARBA" id="ARBA00022741"/>
    </source>
</evidence>
<reference evidence="8 9" key="1">
    <citation type="submission" date="2020-10" db="EMBL/GenBank/DDBJ databases">
        <title>Connecting structure to function with the recovery of over 1000 high-quality activated sludge metagenome-assembled genomes encoding full-length rRNA genes using long-read sequencing.</title>
        <authorList>
            <person name="Singleton C.M."/>
            <person name="Petriglieri F."/>
            <person name="Kristensen J.M."/>
            <person name="Kirkegaard R.H."/>
            <person name="Michaelsen T.Y."/>
            <person name="Andersen M.H."/>
            <person name="Karst S.M."/>
            <person name="Dueholm M.S."/>
            <person name="Nielsen P.H."/>
            <person name="Albertsen M."/>
        </authorList>
    </citation>
    <scope>NUCLEOTIDE SEQUENCE [LARGE SCALE GENOMIC DNA]</scope>
    <source>
        <strain evidence="8">Ribe_18-Q3-R11-54_BAT3C.373</strain>
    </source>
</reference>